<evidence type="ECO:0000313" key="1">
    <source>
        <dbReference type="EMBL" id="KAF2627067.1"/>
    </source>
</evidence>
<dbReference type="Proteomes" id="UP000799754">
    <property type="component" value="Unassembled WGS sequence"/>
</dbReference>
<accession>A0ACB6S1Q8</accession>
<organism evidence="1 2">
    <name type="scientific">Macroventuria anomochaeta</name>
    <dbReference type="NCBI Taxonomy" id="301207"/>
    <lineage>
        <taxon>Eukaryota</taxon>
        <taxon>Fungi</taxon>
        <taxon>Dikarya</taxon>
        <taxon>Ascomycota</taxon>
        <taxon>Pezizomycotina</taxon>
        <taxon>Dothideomycetes</taxon>
        <taxon>Pleosporomycetidae</taxon>
        <taxon>Pleosporales</taxon>
        <taxon>Pleosporineae</taxon>
        <taxon>Didymellaceae</taxon>
        <taxon>Macroventuria</taxon>
    </lineage>
</organism>
<sequence>MMKHAVLLFDLACSLLGYWITHTSPGPSGTSHIGCLMNNVCVRAISLFKLAKTVWQCLGALRTVKPLGIASQVSSLVVSADVAIPWSTTPPQPMKLRHEMRWRFDGILRWSFETRSLSQRVLDSCSVIS</sequence>
<gene>
    <name evidence="1" type="ORF">BU25DRAFT_68517</name>
</gene>
<evidence type="ECO:0000313" key="2">
    <source>
        <dbReference type="Proteomes" id="UP000799754"/>
    </source>
</evidence>
<reference evidence="1" key="1">
    <citation type="journal article" date="2020" name="Stud. Mycol.">
        <title>101 Dothideomycetes genomes: a test case for predicting lifestyles and emergence of pathogens.</title>
        <authorList>
            <person name="Haridas S."/>
            <person name="Albert R."/>
            <person name="Binder M."/>
            <person name="Bloem J."/>
            <person name="Labutti K."/>
            <person name="Salamov A."/>
            <person name="Andreopoulos B."/>
            <person name="Baker S."/>
            <person name="Barry K."/>
            <person name="Bills G."/>
            <person name="Bluhm B."/>
            <person name="Cannon C."/>
            <person name="Castanera R."/>
            <person name="Culley D."/>
            <person name="Daum C."/>
            <person name="Ezra D."/>
            <person name="Gonzalez J."/>
            <person name="Henrissat B."/>
            <person name="Kuo A."/>
            <person name="Liang C."/>
            <person name="Lipzen A."/>
            <person name="Lutzoni F."/>
            <person name="Magnuson J."/>
            <person name="Mondo S."/>
            <person name="Nolan M."/>
            <person name="Ohm R."/>
            <person name="Pangilinan J."/>
            <person name="Park H.-J."/>
            <person name="Ramirez L."/>
            <person name="Alfaro M."/>
            <person name="Sun H."/>
            <person name="Tritt A."/>
            <person name="Yoshinaga Y."/>
            <person name="Zwiers L.-H."/>
            <person name="Turgeon B."/>
            <person name="Goodwin S."/>
            <person name="Spatafora J."/>
            <person name="Crous P."/>
            <person name="Grigoriev I."/>
        </authorList>
    </citation>
    <scope>NUCLEOTIDE SEQUENCE</scope>
    <source>
        <strain evidence="1">CBS 525.71</strain>
    </source>
</reference>
<dbReference type="EMBL" id="MU006718">
    <property type="protein sequence ID" value="KAF2627067.1"/>
    <property type="molecule type" value="Genomic_DNA"/>
</dbReference>
<keyword evidence="2" id="KW-1185">Reference proteome</keyword>
<comment type="caution">
    <text evidence="1">The sequence shown here is derived from an EMBL/GenBank/DDBJ whole genome shotgun (WGS) entry which is preliminary data.</text>
</comment>
<name>A0ACB6S1Q8_9PLEO</name>
<proteinExistence type="predicted"/>
<protein>
    <submittedName>
        <fullName evidence="1">Uncharacterized protein</fullName>
    </submittedName>
</protein>